<dbReference type="Pfam" id="PF00672">
    <property type="entry name" value="HAMP"/>
    <property type="match status" value="1"/>
</dbReference>
<evidence type="ECO:0000256" key="6">
    <source>
        <dbReference type="ARBA" id="ARBA00022553"/>
    </source>
</evidence>
<sequence length="892" mass="100081">MKISKLSIKLLRYITPLVVLPSLFLGGFTLTTVTNSTQQQAQLTVSSFVEQQQQKILSYIKIYQSTTKLLSTSPVLSDYLTYNGESQFEKSKRQMALQDVFASYSEAYPDILSINLVNQQSESLAYNARNLSNPPNSYPFFAQVLASNLSQQYFMVPTDEGTTHLFFVQQILNSSSVSAASYVVIKVDPSIIHYSIFESPYKSAFNTLITGNGEILFSSSTPLKTVKLDHNEVEQIKYLSEHEELDRINLNSIDKPNMVGYAVQLSDDYYYLSTIPNHLLYESGQAIKSLTALIVILSIIALPILVFIVVKKLLINPIELLGEASHRVGDGDLSVFLPNQNTDEVGKLFQDFNYMIKQIRDFQGELEDYKLHLEEKVDNRTLALERMNQQLETAYTQAEQANELKSHFLANMSHEIRTPLTAIIGFTEQLLHNPDTQYSQRHLETMLRNSKHLLELINNILDLSKIEAEKLAVDQSEVDLQGIVDDVVDIIEPLCEQKELTLSINYQLPIPRTLNSDSTRLKQILIDICSNAVKFTEYGSVGMDISYDQSTELFEFVITDTGIGMSQGEIERIFKPFEQADSTITRRFGGTGLGLCIAKNLAQLLGGNVNVKSQQGVGSQFIVTINANYHGKVPDMLEALDAPTSKDNISQEFADTQFDARLLLAEDNPDNQELICLMLNAWGITPDLVNNGAQAVEKALVNDYQIILMDMQMPVMGGIEAVQMLRHAAYDGPIIALTANVMKHDIDAYLKAGCDATLAKPIDRLQLGKVLLKHLQIQAASDSKWDSLLKSEKFAQITQNYKRKLPNYLAQLEQHYQAQDWDALRALAHSLKGSAGCFGFMNIHSAAQTLEESLRTNDESHWHYAMLSLSEAIKYTLKKQPSNTESYSQSQS</sequence>
<evidence type="ECO:0000259" key="19">
    <source>
        <dbReference type="PROSITE" id="PS50110"/>
    </source>
</evidence>
<name>A0A849VE29_9GAMM</name>
<evidence type="ECO:0000259" key="20">
    <source>
        <dbReference type="PROSITE" id="PS50885"/>
    </source>
</evidence>
<dbReference type="InterPro" id="IPR036641">
    <property type="entry name" value="HPT_dom_sf"/>
</dbReference>
<keyword evidence="7" id="KW-0808">Transferase</keyword>
<feature type="domain" description="HPt" evidence="21">
    <location>
        <begin position="790"/>
        <end position="887"/>
    </location>
</feature>
<dbReference type="Pfam" id="PF00072">
    <property type="entry name" value="Response_reg"/>
    <property type="match status" value="1"/>
</dbReference>
<dbReference type="PANTHER" id="PTHR43047">
    <property type="entry name" value="TWO-COMPONENT HISTIDINE PROTEIN KINASE"/>
    <property type="match status" value="1"/>
</dbReference>
<dbReference type="GO" id="GO:0005886">
    <property type="term" value="C:plasma membrane"/>
    <property type="evidence" value="ECO:0007669"/>
    <property type="project" value="UniProtKB-SubCell"/>
</dbReference>
<dbReference type="CDD" id="cd17546">
    <property type="entry name" value="REC_hyHK_CKI1_RcsC-like"/>
    <property type="match status" value="1"/>
</dbReference>
<comment type="catalytic activity">
    <reaction evidence="1">
        <text>ATP + protein L-histidine = ADP + protein N-phospho-L-histidine.</text>
        <dbReference type="EC" id="2.7.13.3"/>
    </reaction>
</comment>
<feature type="modified residue" description="4-aspartylphosphate" evidence="16">
    <location>
        <position position="710"/>
    </location>
</feature>
<evidence type="ECO:0000259" key="18">
    <source>
        <dbReference type="PROSITE" id="PS50109"/>
    </source>
</evidence>
<comment type="subcellular location">
    <subcellularLocation>
        <location evidence="2">Cell inner membrane</location>
        <topology evidence="2">Multi-pass membrane protein</topology>
    </subcellularLocation>
</comment>
<comment type="caution">
    <text evidence="22">The sequence shown here is derived from an EMBL/GenBank/DDBJ whole genome shotgun (WGS) entry which is preliminary data.</text>
</comment>
<dbReference type="CDD" id="cd00088">
    <property type="entry name" value="HPT"/>
    <property type="match status" value="1"/>
</dbReference>
<dbReference type="InterPro" id="IPR036097">
    <property type="entry name" value="HisK_dim/P_sf"/>
</dbReference>
<dbReference type="Pfam" id="PF02518">
    <property type="entry name" value="HATPase_c"/>
    <property type="match status" value="1"/>
</dbReference>
<dbReference type="GO" id="GO:0005524">
    <property type="term" value="F:ATP binding"/>
    <property type="evidence" value="ECO:0007669"/>
    <property type="project" value="UniProtKB-KW"/>
</dbReference>
<dbReference type="EMBL" id="JABBPG010000005">
    <property type="protein sequence ID" value="NOU51546.1"/>
    <property type="molecule type" value="Genomic_DNA"/>
</dbReference>
<accession>A0A849VE29</accession>
<organism evidence="22 23">
    <name type="scientific">Pseudoalteromonas caenipelagi</name>
    <dbReference type="NCBI Taxonomy" id="2726988"/>
    <lineage>
        <taxon>Bacteria</taxon>
        <taxon>Pseudomonadati</taxon>
        <taxon>Pseudomonadota</taxon>
        <taxon>Gammaproteobacteria</taxon>
        <taxon>Alteromonadales</taxon>
        <taxon>Pseudoalteromonadaceae</taxon>
        <taxon>Pseudoalteromonas</taxon>
    </lineage>
</organism>
<dbReference type="FunFam" id="3.30.565.10:FF:000010">
    <property type="entry name" value="Sensor histidine kinase RcsC"/>
    <property type="match status" value="1"/>
</dbReference>
<feature type="transmembrane region" description="Helical" evidence="17">
    <location>
        <begin position="290"/>
        <end position="310"/>
    </location>
</feature>
<evidence type="ECO:0000256" key="13">
    <source>
        <dbReference type="ARBA" id="ARBA00023012"/>
    </source>
</evidence>
<dbReference type="CDD" id="cd00082">
    <property type="entry name" value="HisKA"/>
    <property type="match status" value="1"/>
</dbReference>
<evidence type="ECO:0000259" key="21">
    <source>
        <dbReference type="PROSITE" id="PS50894"/>
    </source>
</evidence>
<dbReference type="Proteomes" id="UP000586305">
    <property type="component" value="Unassembled WGS sequence"/>
</dbReference>
<feature type="transmembrane region" description="Helical" evidence="17">
    <location>
        <begin position="12"/>
        <end position="30"/>
    </location>
</feature>
<evidence type="ECO:0000256" key="16">
    <source>
        <dbReference type="PROSITE-ProRule" id="PRU00169"/>
    </source>
</evidence>
<evidence type="ECO:0000256" key="5">
    <source>
        <dbReference type="ARBA" id="ARBA00022519"/>
    </source>
</evidence>
<dbReference type="RefSeq" id="WP_171626605.1">
    <property type="nucleotide sequence ID" value="NZ_JABBPG010000005.1"/>
</dbReference>
<dbReference type="SMART" id="SM00388">
    <property type="entry name" value="HisKA"/>
    <property type="match status" value="1"/>
</dbReference>
<dbReference type="PROSITE" id="PS50894">
    <property type="entry name" value="HPT"/>
    <property type="match status" value="1"/>
</dbReference>
<dbReference type="SUPFAM" id="SSF52172">
    <property type="entry name" value="CheY-like"/>
    <property type="match status" value="1"/>
</dbReference>
<dbReference type="SMART" id="SM00304">
    <property type="entry name" value="HAMP"/>
    <property type="match status" value="1"/>
</dbReference>
<dbReference type="InterPro" id="IPR003661">
    <property type="entry name" value="HisK_dim/P_dom"/>
</dbReference>
<dbReference type="PANTHER" id="PTHR43047:SF72">
    <property type="entry name" value="OSMOSENSING HISTIDINE PROTEIN KINASE SLN1"/>
    <property type="match status" value="1"/>
</dbReference>
<evidence type="ECO:0000313" key="23">
    <source>
        <dbReference type="Proteomes" id="UP000586305"/>
    </source>
</evidence>
<dbReference type="InterPro" id="IPR005467">
    <property type="entry name" value="His_kinase_dom"/>
</dbReference>
<evidence type="ECO:0000256" key="8">
    <source>
        <dbReference type="ARBA" id="ARBA00022692"/>
    </source>
</evidence>
<keyword evidence="5" id="KW-0997">Cell inner membrane</keyword>
<dbReference type="Gene3D" id="3.40.50.2300">
    <property type="match status" value="1"/>
</dbReference>
<dbReference type="InterPro" id="IPR036890">
    <property type="entry name" value="HATPase_C_sf"/>
</dbReference>
<dbReference type="Pfam" id="PF00512">
    <property type="entry name" value="HisKA"/>
    <property type="match status" value="1"/>
</dbReference>
<keyword evidence="13" id="KW-0902">Two-component regulatory system</keyword>
<dbReference type="Gene3D" id="6.10.340.10">
    <property type="match status" value="1"/>
</dbReference>
<dbReference type="GO" id="GO:0009927">
    <property type="term" value="F:histidine phosphotransfer kinase activity"/>
    <property type="evidence" value="ECO:0007669"/>
    <property type="project" value="TreeGrafter"/>
</dbReference>
<evidence type="ECO:0000256" key="4">
    <source>
        <dbReference type="ARBA" id="ARBA00022475"/>
    </source>
</evidence>
<feature type="domain" description="Histidine kinase" evidence="18">
    <location>
        <begin position="411"/>
        <end position="629"/>
    </location>
</feature>
<feature type="modified residue" description="Phosphohistidine" evidence="15">
    <location>
        <position position="829"/>
    </location>
</feature>
<proteinExistence type="predicted"/>
<dbReference type="Gene3D" id="1.10.287.130">
    <property type="match status" value="1"/>
</dbReference>
<dbReference type="Gene3D" id="3.30.565.10">
    <property type="entry name" value="Histidine kinase-like ATPase, C-terminal domain"/>
    <property type="match status" value="1"/>
</dbReference>
<dbReference type="PROSITE" id="PS50109">
    <property type="entry name" value="HIS_KIN"/>
    <property type="match status" value="1"/>
</dbReference>
<evidence type="ECO:0000313" key="22">
    <source>
        <dbReference type="EMBL" id="NOU51546.1"/>
    </source>
</evidence>
<keyword evidence="11" id="KW-0067">ATP-binding</keyword>
<dbReference type="Pfam" id="PF01627">
    <property type="entry name" value="Hpt"/>
    <property type="match status" value="1"/>
</dbReference>
<keyword evidence="23" id="KW-1185">Reference proteome</keyword>
<dbReference type="AlphaFoldDB" id="A0A849VE29"/>
<evidence type="ECO:0000256" key="1">
    <source>
        <dbReference type="ARBA" id="ARBA00000085"/>
    </source>
</evidence>
<reference evidence="22 23" key="1">
    <citation type="submission" date="2020-04" db="EMBL/GenBank/DDBJ databases">
        <title>Pseudoalteromonas caenipelagi sp. nov., isolated from a tidal flat.</title>
        <authorList>
            <person name="Park S."/>
            <person name="Yoon J.-H."/>
        </authorList>
    </citation>
    <scope>NUCLEOTIDE SEQUENCE [LARGE SCALE GENOMIC DNA]</scope>
    <source>
        <strain evidence="22 23">JBTF-M23</strain>
    </source>
</reference>
<keyword evidence="8 17" id="KW-0812">Transmembrane</keyword>
<dbReference type="SMART" id="SM00387">
    <property type="entry name" value="HATPase_c"/>
    <property type="match status" value="1"/>
</dbReference>
<dbReference type="CDD" id="cd06225">
    <property type="entry name" value="HAMP"/>
    <property type="match status" value="1"/>
</dbReference>
<dbReference type="InterPro" id="IPR011006">
    <property type="entry name" value="CheY-like_superfamily"/>
</dbReference>
<dbReference type="Gene3D" id="1.20.120.160">
    <property type="entry name" value="HPT domain"/>
    <property type="match status" value="1"/>
</dbReference>
<evidence type="ECO:0000256" key="12">
    <source>
        <dbReference type="ARBA" id="ARBA00022989"/>
    </source>
</evidence>
<dbReference type="PROSITE" id="PS50885">
    <property type="entry name" value="HAMP"/>
    <property type="match status" value="1"/>
</dbReference>
<dbReference type="SUPFAM" id="SSF47384">
    <property type="entry name" value="Homodimeric domain of signal transducing histidine kinase"/>
    <property type="match status" value="1"/>
</dbReference>
<evidence type="ECO:0000256" key="3">
    <source>
        <dbReference type="ARBA" id="ARBA00012438"/>
    </source>
</evidence>
<dbReference type="SUPFAM" id="SSF47226">
    <property type="entry name" value="Histidine-containing phosphotransfer domain, HPT domain"/>
    <property type="match status" value="1"/>
</dbReference>
<dbReference type="InterPro" id="IPR008207">
    <property type="entry name" value="Sig_transdc_His_kin_Hpt_dom"/>
</dbReference>
<dbReference type="PROSITE" id="PS50110">
    <property type="entry name" value="RESPONSE_REGULATORY"/>
    <property type="match status" value="1"/>
</dbReference>
<dbReference type="EC" id="2.7.13.3" evidence="3"/>
<evidence type="ECO:0000256" key="2">
    <source>
        <dbReference type="ARBA" id="ARBA00004429"/>
    </source>
</evidence>
<evidence type="ECO:0000256" key="7">
    <source>
        <dbReference type="ARBA" id="ARBA00022679"/>
    </source>
</evidence>
<dbReference type="SMART" id="SM00448">
    <property type="entry name" value="REC"/>
    <property type="match status" value="1"/>
</dbReference>
<keyword evidence="10" id="KW-0418">Kinase</keyword>
<protein>
    <recommendedName>
        <fullName evidence="3">histidine kinase</fullName>
        <ecNumber evidence="3">2.7.13.3</ecNumber>
    </recommendedName>
</protein>
<gene>
    <name evidence="22" type="ORF">HG263_13500</name>
</gene>
<dbReference type="InterPro" id="IPR004358">
    <property type="entry name" value="Sig_transdc_His_kin-like_C"/>
</dbReference>
<keyword evidence="6 16" id="KW-0597">Phosphoprotein</keyword>
<dbReference type="InterPro" id="IPR003594">
    <property type="entry name" value="HATPase_dom"/>
</dbReference>
<keyword evidence="4" id="KW-1003">Cell membrane</keyword>
<feature type="domain" description="Response regulatory" evidence="19">
    <location>
        <begin position="661"/>
        <end position="775"/>
    </location>
</feature>
<evidence type="ECO:0000256" key="14">
    <source>
        <dbReference type="ARBA" id="ARBA00023136"/>
    </source>
</evidence>
<dbReference type="InterPro" id="IPR003660">
    <property type="entry name" value="HAMP_dom"/>
</dbReference>
<dbReference type="SMART" id="SM00073">
    <property type="entry name" value="HPT"/>
    <property type="match status" value="1"/>
</dbReference>
<dbReference type="InterPro" id="IPR001789">
    <property type="entry name" value="Sig_transdc_resp-reg_receiver"/>
</dbReference>
<keyword evidence="12 17" id="KW-1133">Transmembrane helix</keyword>
<evidence type="ECO:0000256" key="11">
    <source>
        <dbReference type="ARBA" id="ARBA00022840"/>
    </source>
</evidence>
<dbReference type="GO" id="GO:0000155">
    <property type="term" value="F:phosphorelay sensor kinase activity"/>
    <property type="evidence" value="ECO:0007669"/>
    <property type="project" value="InterPro"/>
</dbReference>
<evidence type="ECO:0000256" key="10">
    <source>
        <dbReference type="ARBA" id="ARBA00022777"/>
    </source>
</evidence>
<dbReference type="SUPFAM" id="SSF158472">
    <property type="entry name" value="HAMP domain-like"/>
    <property type="match status" value="1"/>
</dbReference>
<evidence type="ECO:0000256" key="17">
    <source>
        <dbReference type="SAM" id="Phobius"/>
    </source>
</evidence>
<evidence type="ECO:0000256" key="9">
    <source>
        <dbReference type="ARBA" id="ARBA00022741"/>
    </source>
</evidence>
<keyword evidence="9" id="KW-0547">Nucleotide-binding</keyword>
<dbReference type="PRINTS" id="PR00344">
    <property type="entry name" value="BCTRLSENSOR"/>
</dbReference>
<dbReference type="FunFam" id="1.10.287.130:FF:000004">
    <property type="entry name" value="Ethylene receptor 1"/>
    <property type="match status" value="1"/>
</dbReference>
<keyword evidence="14 17" id="KW-0472">Membrane</keyword>
<dbReference type="CDD" id="cd16922">
    <property type="entry name" value="HATPase_EvgS-ArcB-TorS-like"/>
    <property type="match status" value="1"/>
</dbReference>
<dbReference type="SUPFAM" id="SSF55874">
    <property type="entry name" value="ATPase domain of HSP90 chaperone/DNA topoisomerase II/histidine kinase"/>
    <property type="match status" value="1"/>
</dbReference>
<feature type="domain" description="HAMP" evidence="20">
    <location>
        <begin position="312"/>
        <end position="364"/>
    </location>
</feature>
<evidence type="ECO:0000256" key="15">
    <source>
        <dbReference type="PROSITE-ProRule" id="PRU00110"/>
    </source>
</evidence>